<dbReference type="InterPro" id="IPR018060">
    <property type="entry name" value="HTH_AraC"/>
</dbReference>
<sequence length="323" mass="37511">MIFEFTANSDFDFLRDFGKKFKVPVIDNRLIIPKSLGEGSIRKVDFDENFRLLIHRYKFKQEFVFKRNAPLHRHDNIAIFFYNTEPPINLLTDNLTAYNQDSAIEIGSSDLSSLIRFPANKEIYFTVVGIKSTILSDLLRIKNPNAVLKTIIENKATFIYHENITLEVEKLLNQLSEINEQNQLDNFYYRIKVEELLYLLFSKLLDREAKRHSLINKTDIESLFAIQAAILADLSTPPKLNILAKMANMSETKMKLLFKQIFGDTIYNYYQKFRMEEAAFLLKHGGNTVSEVGYQLGFSNLSHFSKLFQKHYGNTPKKYTSVG</sequence>
<dbReference type="EMBL" id="CP032489">
    <property type="protein sequence ID" value="AYD47352.1"/>
    <property type="molecule type" value="Genomic_DNA"/>
</dbReference>
<dbReference type="PROSITE" id="PS00041">
    <property type="entry name" value="HTH_ARAC_FAMILY_1"/>
    <property type="match status" value="1"/>
</dbReference>
<organism evidence="5 6">
    <name type="scientific">Arachidicoccus soli</name>
    <dbReference type="NCBI Taxonomy" id="2341117"/>
    <lineage>
        <taxon>Bacteria</taxon>
        <taxon>Pseudomonadati</taxon>
        <taxon>Bacteroidota</taxon>
        <taxon>Chitinophagia</taxon>
        <taxon>Chitinophagales</taxon>
        <taxon>Chitinophagaceae</taxon>
        <taxon>Arachidicoccus</taxon>
    </lineage>
</organism>
<proteinExistence type="predicted"/>
<dbReference type="PRINTS" id="PR00032">
    <property type="entry name" value="HTHARAC"/>
</dbReference>
<dbReference type="InterPro" id="IPR018062">
    <property type="entry name" value="HTH_AraC-typ_CS"/>
</dbReference>
<evidence type="ECO:0000259" key="4">
    <source>
        <dbReference type="PROSITE" id="PS01124"/>
    </source>
</evidence>
<dbReference type="PANTHER" id="PTHR47893:SF1">
    <property type="entry name" value="REGULATORY PROTEIN PCHR"/>
    <property type="match status" value="1"/>
</dbReference>
<dbReference type="PANTHER" id="PTHR47893">
    <property type="entry name" value="REGULATORY PROTEIN PCHR"/>
    <property type="match status" value="1"/>
</dbReference>
<dbReference type="Pfam" id="PF12833">
    <property type="entry name" value="HTH_18"/>
    <property type="match status" value="1"/>
</dbReference>
<evidence type="ECO:0000313" key="5">
    <source>
        <dbReference type="EMBL" id="AYD47352.1"/>
    </source>
</evidence>
<dbReference type="Gene3D" id="1.10.10.60">
    <property type="entry name" value="Homeodomain-like"/>
    <property type="match status" value="2"/>
</dbReference>
<name>A0A386HNV7_9BACT</name>
<gene>
    <name evidence="5" type="ORF">D6B99_06850</name>
</gene>
<dbReference type="AlphaFoldDB" id="A0A386HNV7"/>
<evidence type="ECO:0000256" key="3">
    <source>
        <dbReference type="ARBA" id="ARBA00023163"/>
    </source>
</evidence>
<evidence type="ECO:0000256" key="1">
    <source>
        <dbReference type="ARBA" id="ARBA00023015"/>
    </source>
</evidence>
<dbReference type="Proteomes" id="UP000266118">
    <property type="component" value="Chromosome"/>
</dbReference>
<dbReference type="SUPFAM" id="SSF46689">
    <property type="entry name" value="Homeodomain-like"/>
    <property type="match status" value="1"/>
</dbReference>
<dbReference type="KEGG" id="ark:D6B99_06850"/>
<feature type="domain" description="HTH araC/xylS-type" evidence="4">
    <location>
        <begin position="224"/>
        <end position="322"/>
    </location>
</feature>
<keyword evidence="3" id="KW-0804">Transcription</keyword>
<reference evidence="5 6" key="1">
    <citation type="submission" date="2018-09" db="EMBL/GenBank/DDBJ databases">
        <title>Arachidicoccus sp. nov., a bacterium isolated from soil.</title>
        <authorList>
            <person name="Weon H.-Y."/>
            <person name="Kwon S.-W."/>
            <person name="Lee S.A."/>
        </authorList>
    </citation>
    <scope>NUCLEOTIDE SEQUENCE [LARGE SCALE GENOMIC DNA]</scope>
    <source>
        <strain evidence="5 6">KIS59-12</strain>
    </source>
</reference>
<dbReference type="InterPro" id="IPR009057">
    <property type="entry name" value="Homeodomain-like_sf"/>
</dbReference>
<dbReference type="RefSeq" id="WP_119986377.1">
    <property type="nucleotide sequence ID" value="NZ_CP032489.1"/>
</dbReference>
<dbReference type="InterPro" id="IPR053142">
    <property type="entry name" value="PchR_regulatory_protein"/>
</dbReference>
<evidence type="ECO:0000313" key="6">
    <source>
        <dbReference type="Proteomes" id="UP000266118"/>
    </source>
</evidence>
<dbReference type="OrthoDB" id="1156172at2"/>
<dbReference type="InterPro" id="IPR020449">
    <property type="entry name" value="Tscrpt_reg_AraC-type_HTH"/>
</dbReference>
<dbReference type="GO" id="GO:0003700">
    <property type="term" value="F:DNA-binding transcription factor activity"/>
    <property type="evidence" value="ECO:0007669"/>
    <property type="project" value="InterPro"/>
</dbReference>
<keyword evidence="2" id="KW-0238">DNA-binding</keyword>
<dbReference type="SMART" id="SM00342">
    <property type="entry name" value="HTH_ARAC"/>
    <property type="match status" value="1"/>
</dbReference>
<dbReference type="PROSITE" id="PS01124">
    <property type="entry name" value="HTH_ARAC_FAMILY_2"/>
    <property type="match status" value="1"/>
</dbReference>
<dbReference type="GO" id="GO:0043565">
    <property type="term" value="F:sequence-specific DNA binding"/>
    <property type="evidence" value="ECO:0007669"/>
    <property type="project" value="InterPro"/>
</dbReference>
<keyword evidence="1" id="KW-0805">Transcription regulation</keyword>
<accession>A0A386HNV7</accession>
<keyword evidence="6" id="KW-1185">Reference proteome</keyword>
<protein>
    <submittedName>
        <fullName evidence="5">AraC family transcriptional regulator</fullName>
    </submittedName>
</protein>
<evidence type="ECO:0000256" key="2">
    <source>
        <dbReference type="ARBA" id="ARBA00023125"/>
    </source>
</evidence>